<dbReference type="GO" id="GO:0003918">
    <property type="term" value="F:DNA topoisomerase type II (double strand cut, ATP-hydrolyzing) activity"/>
    <property type="evidence" value="ECO:0007669"/>
    <property type="project" value="UniProtKB-EC"/>
</dbReference>
<dbReference type="InterPro" id="IPR035516">
    <property type="entry name" value="Gyrase/topoIV_suA_C"/>
</dbReference>
<dbReference type="CDD" id="cd00187">
    <property type="entry name" value="TOP4c"/>
    <property type="match status" value="1"/>
</dbReference>
<dbReference type="InterPro" id="IPR005742">
    <property type="entry name" value="TopoIV_A_Gneg"/>
</dbReference>
<dbReference type="HAMAP" id="MF_00936">
    <property type="entry name" value="ParC_type1"/>
    <property type="match status" value="1"/>
</dbReference>
<proteinExistence type="inferred from homology"/>
<evidence type="ECO:0000256" key="7">
    <source>
        <dbReference type="ARBA" id="ARBA00023235"/>
    </source>
</evidence>
<reference evidence="9" key="1">
    <citation type="submission" date="2016-10" db="EMBL/GenBank/DDBJ databases">
        <title>Sequence of Gallionella enrichment culture.</title>
        <authorList>
            <person name="Poehlein A."/>
            <person name="Muehling M."/>
            <person name="Daniel R."/>
        </authorList>
    </citation>
    <scope>NUCLEOTIDE SEQUENCE</scope>
</reference>
<dbReference type="InterPro" id="IPR006691">
    <property type="entry name" value="GyrA/parC_rep"/>
</dbReference>
<dbReference type="GO" id="GO:0003677">
    <property type="term" value="F:DNA binding"/>
    <property type="evidence" value="ECO:0007669"/>
    <property type="project" value="UniProtKB-KW"/>
</dbReference>
<dbReference type="InterPro" id="IPR002205">
    <property type="entry name" value="Topo_IIA_dom_A"/>
</dbReference>
<organism evidence="9">
    <name type="scientific">mine drainage metagenome</name>
    <dbReference type="NCBI Taxonomy" id="410659"/>
    <lineage>
        <taxon>unclassified sequences</taxon>
        <taxon>metagenomes</taxon>
        <taxon>ecological metagenomes</taxon>
    </lineage>
</organism>
<feature type="domain" description="Topo IIA-type catalytic" evidence="8">
    <location>
        <begin position="41"/>
        <end position="527"/>
    </location>
</feature>
<dbReference type="GO" id="GO:0005524">
    <property type="term" value="F:ATP binding"/>
    <property type="evidence" value="ECO:0007669"/>
    <property type="project" value="InterPro"/>
</dbReference>
<dbReference type="SMART" id="SM00434">
    <property type="entry name" value="TOP4c"/>
    <property type="match status" value="1"/>
</dbReference>
<dbReference type="PANTHER" id="PTHR43493">
    <property type="entry name" value="DNA GYRASE/TOPOISOMERASE SUBUNIT A"/>
    <property type="match status" value="1"/>
</dbReference>
<evidence type="ECO:0000256" key="3">
    <source>
        <dbReference type="ARBA" id="ARBA00022475"/>
    </source>
</evidence>
<protein>
    <recommendedName>
        <fullName evidence="2">DNA topoisomerase (ATP-hydrolyzing)</fullName>
        <ecNumber evidence="2">5.6.2.2</ecNumber>
    </recommendedName>
</protein>
<dbReference type="GO" id="GO:0009330">
    <property type="term" value="C:DNA topoisomerase type II (double strand cut, ATP-hydrolyzing) complex"/>
    <property type="evidence" value="ECO:0007669"/>
    <property type="project" value="TreeGrafter"/>
</dbReference>
<comment type="catalytic activity">
    <reaction evidence="1">
        <text>ATP-dependent breakage, passage and rejoining of double-stranded DNA.</text>
        <dbReference type="EC" id="5.6.2.2"/>
    </reaction>
</comment>
<gene>
    <name evidence="9" type="primary">parC_3</name>
    <name evidence="9" type="ORF">GALL_111540</name>
</gene>
<dbReference type="EMBL" id="MLJW01000042">
    <property type="protein sequence ID" value="OIR06549.1"/>
    <property type="molecule type" value="Genomic_DNA"/>
</dbReference>
<keyword evidence="4" id="KW-0799">Topoisomerase</keyword>
<evidence type="ECO:0000256" key="6">
    <source>
        <dbReference type="ARBA" id="ARBA00023136"/>
    </source>
</evidence>
<dbReference type="NCBIfam" id="NF004044">
    <property type="entry name" value="PRK05561.1"/>
    <property type="match status" value="1"/>
</dbReference>
<evidence type="ECO:0000259" key="8">
    <source>
        <dbReference type="PROSITE" id="PS52040"/>
    </source>
</evidence>
<evidence type="ECO:0000256" key="4">
    <source>
        <dbReference type="ARBA" id="ARBA00023029"/>
    </source>
</evidence>
<dbReference type="Pfam" id="PF00521">
    <property type="entry name" value="DNA_topoisoIV"/>
    <property type="match status" value="1"/>
</dbReference>
<evidence type="ECO:0000313" key="9">
    <source>
        <dbReference type="EMBL" id="OIR06549.1"/>
    </source>
</evidence>
<keyword evidence="3" id="KW-1003">Cell membrane</keyword>
<comment type="caution">
    <text evidence="9">The sequence shown here is derived from an EMBL/GenBank/DDBJ whole genome shotgun (WGS) entry which is preliminary data.</text>
</comment>
<dbReference type="Gene3D" id="2.120.10.90">
    <property type="entry name" value="DNA gyrase/topoisomerase IV, subunit A, C-terminal"/>
    <property type="match status" value="1"/>
</dbReference>
<evidence type="ECO:0000256" key="2">
    <source>
        <dbReference type="ARBA" id="ARBA00012895"/>
    </source>
</evidence>
<dbReference type="GO" id="GO:0005694">
    <property type="term" value="C:chromosome"/>
    <property type="evidence" value="ECO:0007669"/>
    <property type="project" value="InterPro"/>
</dbReference>
<dbReference type="Gene3D" id="3.30.1360.40">
    <property type="match status" value="1"/>
</dbReference>
<dbReference type="GO" id="GO:0006265">
    <property type="term" value="P:DNA topological change"/>
    <property type="evidence" value="ECO:0007669"/>
    <property type="project" value="InterPro"/>
</dbReference>
<accession>A0A1J5SR75</accession>
<evidence type="ECO:0000256" key="5">
    <source>
        <dbReference type="ARBA" id="ARBA00023125"/>
    </source>
</evidence>
<dbReference type="FunFam" id="1.10.268.10:FF:000001">
    <property type="entry name" value="DNA gyrase subunit A"/>
    <property type="match status" value="1"/>
</dbReference>
<keyword evidence="7 9" id="KW-0413">Isomerase</keyword>
<dbReference type="SUPFAM" id="SSF56719">
    <property type="entry name" value="Type II DNA topoisomerase"/>
    <property type="match status" value="1"/>
</dbReference>
<name>A0A1J5SR75_9ZZZZ</name>
<keyword evidence="5" id="KW-0238">DNA-binding</keyword>
<dbReference type="NCBIfam" id="TIGR01062">
    <property type="entry name" value="parC_Gneg"/>
    <property type="match status" value="1"/>
</dbReference>
<evidence type="ECO:0000256" key="1">
    <source>
        <dbReference type="ARBA" id="ARBA00000185"/>
    </source>
</evidence>
<dbReference type="SUPFAM" id="SSF101904">
    <property type="entry name" value="GyrA/ParC C-terminal domain-like"/>
    <property type="match status" value="1"/>
</dbReference>
<dbReference type="AlphaFoldDB" id="A0A1J5SR75"/>
<dbReference type="InterPro" id="IPR013758">
    <property type="entry name" value="Topo_IIA_A/C_ab"/>
</dbReference>
<dbReference type="Pfam" id="PF03989">
    <property type="entry name" value="DNA_gyraseA_C"/>
    <property type="match status" value="1"/>
</dbReference>
<dbReference type="PROSITE" id="PS52040">
    <property type="entry name" value="TOPO_IIA"/>
    <property type="match status" value="1"/>
</dbReference>
<dbReference type="InterPro" id="IPR050220">
    <property type="entry name" value="Type_II_DNA_Topoisomerases"/>
</dbReference>
<dbReference type="Gene3D" id="1.10.268.10">
    <property type="entry name" value="Topoisomerase, domain 3"/>
    <property type="match status" value="1"/>
</dbReference>
<dbReference type="EC" id="5.6.2.2" evidence="2"/>
<dbReference type="InterPro" id="IPR013757">
    <property type="entry name" value="Topo_IIA_A_a_sf"/>
</dbReference>
<dbReference type="GO" id="GO:0005737">
    <property type="term" value="C:cytoplasm"/>
    <property type="evidence" value="ECO:0007669"/>
    <property type="project" value="TreeGrafter"/>
</dbReference>
<sequence length="764" mass="84209">MDNVHVIENDNENDNGAVAIGEYAEEAYLAYAVSVVKGRALPSVEDGQKPVQRRILFAMKEMGLVAGVKPVKSARVVGNVLGMYHPHGDSSAYEAAVRLAQDFTLRYPLIDGQGNFGSRDGDGAAAMRYTEMRLSPIADLLLSEIDRGTVDFQSNYDGAFQEPVMLPARLPMMLLNGASGIAVGMATEMIPHNMREIANAVLHVMDKPDCTTEALMEHVPGPDFPGGGQLISQISDIHTIYETGRGSLRLRARWIVEPMARGQWRIIINELPHGVSVETVMAEIEAISNPKPKKDKKTVDQSQLLVKQSVLSMLDSVKSEGKKDVRLILEPKTSKISSDELMAFLLVHTSMEVSCPVNMVMIGTDGRPSQKGLVSILKEWIEFRLNVVRRRCQFDLDKINRRIHILEGRLIAFLHIDEIIKVIRNSDDPKADLITAFKLSEIQAEDILEIRLRQLARLEGFKIEKELKELREEAGKLEAILASDTKLRRLTAKEIKQDAEKYGDDRRTLIEPVERVQGGQKAFVVDEPVTIILSKNGWIRSRQGHGVDRNSIAWKAGDGEFSVLETRTTLPVVLMDTSGRCYSFDASSVPGGKGDGIPVSSIIEVQNGAKLQYALSGKDEDKFLFTTSNSYGFVAPLKGLIARPKAGKAFMKAESGIGINQPLKLDQSTHVAVTSSENKLLVFSVNEINEYPNGGKGVKIMDIPDGASLTRIELCDGNSVNITVRGKVKIINGDGLIKYLQKRAKKGVLISTTNNPLPRQRSLL</sequence>
<dbReference type="Gene3D" id="3.90.199.10">
    <property type="entry name" value="Topoisomerase II, domain 5"/>
    <property type="match status" value="1"/>
</dbReference>
<dbReference type="InterPro" id="IPR013760">
    <property type="entry name" value="Topo_IIA-like_dom_sf"/>
</dbReference>
<dbReference type="PANTHER" id="PTHR43493:SF1">
    <property type="entry name" value="DNA TOPOISOMERASE 4 SUBUNIT A"/>
    <property type="match status" value="1"/>
</dbReference>
<keyword evidence="6" id="KW-0472">Membrane</keyword>